<gene>
    <name evidence="2" type="ORF">V2H41_08110</name>
</gene>
<dbReference type="InterPro" id="IPR043744">
    <property type="entry name" value="DUF5689"/>
</dbReference>
<dbReference type="Proteomes" id="UP001357452">
    <property type="component" value="Unassembled WGS sequence"/>
</dbReference>
<evidence type="ECO:0000259" key="1">
    <source>
        <dbReference type="Pfam" id="PF18942"/>
    </source>
</evidence>
<feature type="domain" description="DUF5689" evidence="1">
    <location>
        <begin position="63"/>
        <end position="176"/>
    </location>
</feature>
<dbReference type="Pfam" id="PF18942">
    <property type="entry name" value="DUF5689"/>
    <property type="match status" value="1"/>
</dbReference>
<sequence>MKSLLKLLLLICIAAAINGCKKGGYGNYPGGVPYDVVALLDVRTIYHGEDVTLTRDLMFGGSKIGVVVISDHAEGNLPPGLLVVQDSRRLDLLRGISIELGPAAANYKPGDSLLIDVLGGVLTRKDGILMITGLSESHIAKKGRGVINVNTVNIAQLLAKPEDYESTLCILNKSSFNPAPQPGDVISGAKVINDGFANVTLYTDPGVSYANMAPYGLGAYVVIPFGKPDGSLEVRTRNADDMLNMGSSAQDILITGIMADPKGSDGGQEYVQLMATKDIDFSVTPYSIVVCNNAGASTPALDAGWATGGQRTIKWNITSGVVPKGKFFYFGFQGRKINGNAGTPFPPDAIFIQKTYSTSSGSTNAGDGGLVRPSNFGTSGPFANSGNASGVAIFKGTTVTEQSVPVDVLFIASGGGASIYDPSLNPPRGYRICNNDWYSMYSVVINPETYKPETIPYLYYRSPGNTTFMPYATNERHPTAATDASLFNMMGGVYNVTLGRWTTARKQTVVELFQVETDGFPPATIDDIEKHPNVTRLEE</sequence>
<proteinExistence type="predicted"/>
<evidence type="ECO:0000313" key="2">
    <source>
        <dbReference type="EMBL" id="MEE6187233.1"/>
    </source>
</evidence>
<keyword evidence="3" id="KW-1185">Reference proteome</keyword>
<dbReference type="RefSeq" id="WP_330974642.1">
    <property type="nucleotide sequence ID" value="NZ_JAZGLY010000004.1"/>
</dbReference>
<protein>
    <submittedName>
        <fullName evidence="2">DUF5689 domain-containing protein</fullName>
    </submittedName>
</protein>
<reference evidence="2 3" key="1">
    <citation type="submission" date="2024-01" db="EMBL/GenBank/DDBJ databases">
        <title>Niabella digestum sp. nov., isolated from waste digestion system.</title>
        <authorList>
            <person name="Zhang L."/>
        </authorList>
    </citation>
    <scope>NUCLEOTIDE SEQUENCE [LARGE SCALE GENOMIC DNA]</scope>
    <source>
        <strain evidence="2 3">A18</strain>
    </source>
</reference>
<name>A0ABU7RGW3_9BACT</name>
<comment type="caution">
    <text evidence="2">The sequence shown here is derived from an EMBL/GenBank/DDBJ whole genome shotgun (WGS) entry which is preliminary data.</text>
</comment>
<dbReference type="EMBL" id="JAZGLY010000004">
    <property type="protein sequence ID" value="MEE6187233.1"/>
    <property type="molecule type" value="Genomic_DNA"/>
</dbReference>
<accession>A0ABU7RGW3</accession>
<evidence type="ECO:0000313" key="3">
    <source>
        <dbReference type="Proteomes" id="UP001357452"/>
    </source>
</evidence>
<organism evidence="2 3">
    <name type="scientific">Niabella digestorum</name>
    <dbReference type="NCBI Taxonomy" id="3117701"/>
    <lineage>
        <taxon>Bacteria</taxon>
        <taxon>Pseudomonadati</taxon>
        <taxon>Bacteroidota</taxon>
        <taxon>Chitinophagia</taxon>
        <taxon>Chitinophagales</taxon>
        <taxon>Chitinophagaceae</taxon>
        <taxon>Niabella</taxon>
    </lineage>
</organism>